<dbReference type="Proteomes" id="UP001163823">
    <property type="component" value="Chromosome 4"/>
</dbReference>
<feature type="compositionally biased region" description="Polar residues" evidence="1">
    <location>
        <begin position="91"/>
        <end position="100"/>
    </location>
</feature>
<protein>
    <submittedName>
        <fullName evidence="3">Translation initiation factor IF-2</fullName>
    </submittedName>
</protein>
<keyword evidence="2" id="KW-0472">Membrane</keyword>
<dbReference type="GO" id="GO:0003743">
    <property type="term" value="F:translation initiation factor activity"/>
    <property type="evidence" value="ECO:0007669"/>
    <property type="project" value="UniProtKB-KW"/>
</dbReference>
<dbReference type="KEGG" id="qsa:O6P43_008309"/>
<keyword evidence="4" id="KW-1185">Reference proteome</keyword>
<evidence type="ECO:0000313" key="4">
    <source>
        <dbReference type="Proteomes" id="UP001163823"/>
    </source>
</evidence>
<evidence type="ECO:0000256" key="2">
    <source>
        <dbReference type="SAM" id="Phobius"/>
    </source>
</evidence>
<keyword evidence="3" id="KW-0648">Protein biosynthesis</keyword>
<gene>
    <name evidence="3" type="ORF">O6P43_008309</name>
</gene>
<proteinExistence type="predicted"/>
<feature type="region of interest" description="Disordered" evidence="1">
    <location>
        <begin position="76"/>
        <end position="108"/>
    </location>
</feature>
<evidence type="ECO:0000313" key="3">
    <source>
        <dbReference type="EMBL" id="KAJ7970066.1"/>
    </source>
</evidence>
<reference evidence="3" key="1">
    <citation type="journal article" date="2023" name="Science">
        <title>Elucidation of the pathway for biosynthesis of saponin adjuvants from the soapbark tree.</title>
        <authorList>
            <person name="Reed J."/>
            <person name="Orme A."/>
            <person name="El-Demerdash A."/>
            <person name="Owen C."/>
            <person name="Martin L.B.B."/>
            <person name="Misra R.C."/>
            <person name="Kikuchi S."/>
            <person name="Rejzek M."/>
            <person name="Martin A.C."/>
            <person name="Harkess A."/>
            <person name="Leebens-Mack J."/>
            <person name="Louveau T."/>
            <person name="Stephenson M.J."/>
            <person name="Osbourn A."/>
        </authorList>
    </citation>
    <scope>NUCLEOTIDE SEQUENCE</scope>
    <source>
        <strain evidence="3">S10</strain>
    </source>
</reference>
<dbReference type="PANTHER" id="PTHR36595:SF1">
    <property type="entry name" value="TRANSMEMBRANE PROTEIN"/>
    <property type="match status" value="1"/>
</dbReference>
<organism evidence="3 4">
    <name type="scientific">Quillaja saponaria</name>
    <name type="common">Soap bark tree</name>
    <dbReference type="NCBI Taxonomy" id="32244"/>
    <lineage>
        <taxon>Eukaryota</taxon>
        <taxon>Viridiplantae</taxon>
        <taxon>Streptophyta</taxon>
        <taxon>Embryophyta</taxon>
        <taxon>Tracheophyta</taxon>
        <taxon>Spermatophyta</taxon>
        <taxon>Magnoliopsida</taxon>
        <taxon>eudicotyledons</taxon>
        <taxon>Gunneridae</taxon>
        <taxon>Pentapetalae</taxon>
        <taxon>rosids</taxon>
        <taxon>fabids</taxon>
        <taxon>Fabales</taxon>
        <taxon>Quillajaceae</taxon>
        <taxon>Quillaja</taxon>
    </lineage>
</organism>
<keyword evidence="3" id="KW-0396">Initiation factor</keyword>
<sequence length="137" mass="15748">MFEYTLEMITRAASNSHFIFCFCNLIIVIIFVGSKHRFNTDQEGEIPTSTVDKVRRNEKQGTNAKHLFDENKQFQSAAEVSNGQEAPADNNLETGDSDTCSYDEEEEEDELRKRVEEFIDKVNRGWKAELLRTSGFV</sequence>
<accession>A0AAD7M6W4</accession>
<comment type="caution">
    <text evidence="3">The sequence shown here is derived from an EMBL/GenBank/DDBJ whole genome shotgun (WGS) entry which is preliminary data.</text>
</comment>
<dbReference type="EMBL" id="JARAOO010000004">
    <property type="protein sequence ID" value="KAJ7970066.1"/>
    <property type="molecule type" value="Genomic_DNA"/>
</dbReference>
<dbReference type="AlphaFoldDB" id="A0AAD7M6W4"/>
<feature type="transmembrane region" description="Helical" evidence="2">
    <location>
        <begin position="12"/>
        <end position="32"/>
    </location>
</feature>
<dbReference type="PANTHER" id="PTHR36595">
    <property type="entry name" value="TRANSMEMBRANE PROTEIN"/>
    <property type="match status" value="1"/>
</dbReference>
<keyword evidence="2" id="KW-1133">Transmembrane helix</keyword>
<name>A0AAD7M6W4_QUISA</name>
<evidence type="ECO:0000256" key="1">
    <source>
        <dbReference type="SAM" id="MobiDB-lite"/>
    </source>
</evidence>
<keyword evidence="2" id="KW-0812">Transmembrane</keyword>